<evidence type="ECO:0000313" key="3">
    <source>
        <dbReference type="Proteomes" id="UP000016540"/>
    </source>
</evidence>
<dbReference type="PATRIC" id="fig|1318628.3.peg.1945"/>
<evidence type="ECO:0000313" key="2">
    <source>
        <dbReference type="EMBL" id="EON91900.1"/>
    </source>
</evidence>
<dbReference type="AlphaFoldDB" id="R8AZW9"/>
<protein>
    <submittedName>
        <fullName evidence="2">Metal-binding protein</fullName>
    </submittedName>
</protein>
<gene>
    <name evidence="2" type="ORF">MARLIPOL_09761</name>
</gene>
<sequence length="153" mass="16352">MTLRKKALGLTAAFGLSTLVSTPLLAAEGTESIHVYKSPSCGCCSDWVDHLEENGFDVDVTETNDLNQIKIDAGLTPALASCHTAFVGDYVIEGHVPASDIQRLITEAPQATGLSVPGMPLGSPGMEVGDRKDHYKVILFNEAGQTRVFSQYN</sequence>
<evidence type="ECO:0000256" key="1">
    <source>
        <dbReference type="SAM" id="SignalP"/>
    </source>
</evidence>
<dbReference type="eggNOG" id="COG3019">
    <property type="taxonomic scope" value="Bacteria"/>
</dbReference>
<keyword evidence="1" id="KW-0732">Signal</keyword>
<keyword evidence="3" id="KW-1185">Reference proteome</keyword>
<organism evidence="2 3">
    <name type="scientific">Marinobacter lipolyticus SM19</name>
    <dbReference type="NCBI Taxonomy" id="1318628"/>
    <lineage>
        <taxon>Bacteria</taxon>
        <taxon>Pseudomonadati</taxon>
        <taxon>Pseudomonadota</taxon>
        <taxon>Gammaproteobacteria</taxon>
        <taxon>Pseudomonadales</taxon>
        <taxon>Marinobacteraceae</taxon>
        <taxon>Marinobacter</taxon>
    </lineage>
</organism>
<dbReference type="OrthoDB" id="14727at2"/>
<dbReference type="HOGENOM" id="CLU_112034_0_0_6"/>
<dbReference type="InterPro" id="IPR007332">
    <property type="entry name" value="DUF411"/>
</dbReference>
<feature type="signal peptide" evidence="1">
    <location>
        <begin position="1"/>
        <end position="26"/>
    </location>
</feature>
<accession>R8AZW9</accession>
<reference evidence="2 3" key="1">
    <citation type="journal article" date="2013" name="Genome Announc.">
        <title>Draft Genome Sequence of the Moderately Halophilic Bacterium Marinobacter lipolyticus Strain SM19.</title>
        <authorList>
            <person name="Papke R.T."/>
            <person name="de la Haba R.R."/>
            <person name="Infante-Dominguez C."/>
            <person name="Perez D."/>
            <person name="Sanchez-Porro C."/>
            <person name="Lapierre P."/>
            <person name="Ventosa A."/>
        </authorList>
    </citation>
    <scope>NUCLEOTIDE SEQUENCE [LARGE SCALE GENOMIC DNA]</scope>
    <source>
        <strain evidence="2 3">SM19</strain>
    </source>
</reference>
<dbReference type="EMBL" id="ASAD01000011">
    <property type="protein sequence ID" value="EON91900.1"/>
    <property type="molecule type" value="Genomic_DNA"/>
</dbReference>
<dbReference type="Proteomes" id="UP000016540">
    <property type="component" value="Unassembled WGS sequence"/>
</dbReference>
<name>R8AZW9_9GAMM</name>
<proteinExistence type="predicted"/>
<dbReference type="RefSeq" id="WP_012137965.1">
    <property type="nucleotide sequence ID" value="NZ_KE007325.1"/>
</dbReference>
<comment type="caution">
    <text evidence="2">The sequence shown here is derived from an EMBL/GenBank/DDBJ whole genome shotgun (WGS) entry which is preliminary data.</text>
</comment>
<feature type="chain" id="PRO_5004452252" evidence="1">
    <location>
        <begin position="27"/>
        <end position="153"/>
    </location>
</feature>
<dbReference type="Pfam" id="PF04214">
    <property type="entry name" value="DUF411"/>
    <property type="match status" value="1"/>
</dbReference>
<dbReference type="STRING" id="1318628.MARLIPOL_09761"/>